<dbReference type="RefSeq" id="WP_008195250.1">
    <property type="nucleotide sequence ID" value="NZ_CM011002.1"/>
</dbReference>
<evidence type="ECO:0000313" key="5">
    <source>
        <dbReference type="EMBL" id="EEE46560.1"/>
    </source>
</evidence>
<dbReference type="GO" id="GO:0003700">
    <property type="term" value="F:DNA-binding transcription factor activity"/>
    <property type="evidence" value="ECO:0007669"/>
    <property type="project" value="InterPro"/>
</dbReference>
<dbReference type="EMBL" id="ACCU02000003">
    <property type="protein sequence ID" value="EEE46560.1"/>
    <property type="molecule type" value="Genomic_DNA"/>
</dbReference>
<dbReference type="Proteomes" id="UP000004703">
    <property type="component" value="Chromosome"/>
</dbReference>
<dbReference type="PROSITE" id="PS50949">
    <property type="entry name" value="HTH_GNTR"/>
    <property type="match status" value="1"/>
</dbReference>
<sequence>MKEIFDRIVPAPSLTEVTANRIRDAITTGDLPLGHKLSEQRLADMLGVSRSPVHDALAILQSEGLVNISPKRGSYVFTPDLKEVDNICEHRALLETGSVRRAIARNKDKLVAGLQSCVDEMEEALRVNSSTDYTRGDLRFHETIVRASCNRSIASAYKRTISPLIALRTHLFTIMNANIERSLDEHVELLDACKRGDADLAAALLEDHIGHLIEAYRQELSSQTGFEDAITASR</sequence>
<dbReference type="InterPro" id="IPR008920">
    <property type="entry name" value="TF_FadR/GntR_C"/>
</dbReference>
<dbReference type="CDD" id="cd07377">
    <property type="entry name" value="WHTH_GntR"/>
    <property type="match status" value="1"/>
</dbReference>
<proteinExistence type="predicted"/>
<dbReference type="InterPro" id="IPR036390">
    <property type="entry name" value="WH_DNA-bd_sf"/>
</dbReference>
<keyword evidence="2" id="KW-0238">DNA-binding</keyword>
<name>A0A5E8H2C9_ROSAD</name>
<dbReference type="Gene3D" id="1.10.10.10">
    <property type="entry name" value="Winged helix-like DNA-binding domain superfamily/Winged helix DNA-binding domain"/>
    <property type="match status" value="1"/>
</dbReference>
<keyword evidence="1" id="KW-0805">Transcription regulation</keyword>
<gene>
    <name evidence="5" type="ORF">SADFL11_3849</name>
</gene>
<evidence type="ECO:0000256" key="3">
    <source>
        <dbReference type="ARBA" id="ARBA00023163"/>
    </source>
</evidence>
<evidence type="ECO:0000313" key="6">
    <source>
        <dbReference type="Proteomes" id="UP000004703"/>
    </source>
</evidence>
<dbReference type="InterPro" id="IPR000524">
    <property type="entry name" value="Tscrpt_reg_HTH_GntR"/>
</dbReference>
<protein>
    <submittedName>
        <fullName evidence="5">Transcriptional regulator</fullName>
    </submittedName>
</protein>
<accession>A0A5E8H2C9</accession>
<dbReference type="SMART" id="SM00895">
    <property type="entry name" value="FCD"/>
    <property type="match status" value="1"/>
</dbReference>
<reference evidence="5 6" key="1">
    <citation type="submission" date="2008-01" db="EMBL/GenBank/DDBJ databases">
        <authorList>
            <person name="Wagner-Dobler I."/>
            <person name="Ferriera S."/>
            <person name="Johnson J."/>
            <person name="Kravitz S."/>
            <person name="Beeson K."/>
            <person name="Sutton G."/>
            <person name="Rogers Y.-H."/>
            <person name="Friedman R."/>
            <person name="Frazier M."/>
            <person name="Venter J.C."/>
        </authorList>
    </citation>
    <scope>NUCLEOTIDE SEQUENCE [LARGE SCALE GENOMIC DNA]</scope>
    <source>
        <strain evidence="6">DSM 17067 / NCIMB 14079 / DFL-11</strain>
    </source>
</reference>
<dbReference type="Pfam" id="PF07729">
    <property type="entry name" value="FCD"/>
    <property type="match status" value="1"/>
</dbReference>
<dbReference type="PRINTS" id="PR00035">
    <property type="entry name" value="HTHGNTR"/>
</dbReference>
<dbReference type="PANTHER" id="PTHR43537:SF50">
    <property type="entry name" value="TRANSCRIPTIONAL REGULATORY PROTEIN"/>
    <property type="match status" value="1"/>
</dbReference>
<keyword evidence="3" id="KW-0804">Transcription</keyword>
<dbReference type="SMART" id="SM00345">
    <property type="entry name" value="HTH_GNTR"/>
    <property type="match status" value="1"/>
</dbReference>
<reference evidence="5 6" key="2">
    <citation type="submission" date="2013-04" db="EMBL/GenBank/DDBJ databases">
        <authorList>
            <person name="Fiebig A."/>
            <person name="Pradella S."/>
            <person name="Wagner-Doebler I."/>
        </authorList>
    </citation>
    <scope>NUCLEOTIDE SEQUENCE [LARGE SCALE GENOMIC DNA]</scope>
    <source>
        <strain evidence="6">DSM 17067 / NCIMB 14079 / DFL-11</strain>
    </source>
</reference>
<dbReference type="PANTHER" id="PTHR43537">
    <property type="entry name" value="TRANSCRIPTIONAL REGULATOR, GNTR FAMILY"/>
    <property type="match status" value="1"/>
</dbReference>
<evidence type="ECO:0000259" key="4">
    <source>
        <dbReference type="PROSITE" id="PS50949"/>
    </source>
</evidence>
<dbReference type="Gene3D" id="1.20.120.530">
    <property type="entry name" value="GntR ligand-binding domain-like"/>
    <property type="match status" value="1"/>
</dbReference>
<dbReference type="InterPro" id="IPR011711">
    <property type="entry name" value="GntR_C"/>
</dbReference>
<evidence type="ECO:0000256" key="1">
    <source>
        <dbReference type="ARBA" id="ARBA00023015"/>
    </source>
</evidence>
<dbReference type="SUPFAM" id="SSF46785">
    <property type="entry name" value="Winged helix' DNA-binding domain"/>
    <property type="match status" value="1"/>
</dbReference>
<dbReference type="SUPFAM" id="SSF48008">
    <property type="entry name" value="GntR ligand-binding domain-like"/>
    <property type="match status" value="1"/>
</dbReference>
<comment type="caution">
    <text evidence="5">The sequence shown here is derived from an EMBL/GenBank/DDBJ whole genome shotgun (WGS) entry which is preliminary data.</text>
</comment>
<evidence type="ECO:0000256" key="2">
    <source>
        <dbReference type="ARBA" id="ARBA00023125"/>
    </source>
</evidence>
<dbReference type="GO" id="GO:0003677">
    <property type="term" value="F:DNA binding"/>
    <property type="evidence" value="ECO:0007669"/>
    <property type="project" value="UniProtKB-KW"/>
</dbReference>
<dbReference type="InterPro" id="IPR036388">
    <property type="entry name" value="WH-like_DNA-bd_sf"/>
</dbReference>
<dbReference type="Pfam" id="PF00392">
    <property type="entry name" value="GntR"/>
    <property type="match status" value="1"/>
</dbReference>
<dbReference type="AlphaFoldDB" id="A0A5E8H2C9"/>
<organism evidence="5 6">
    <name type="scientific">Roseibium alexandrii (strain DSM 17067 / NCIMB 14079 / DFL-11)</name>
    <name type="common">Labrenzia alexandrii</name>
    <dbReference type="NCBI Taxonomy" id="244592"/>
    <lineage>
        <taxon>Bacteria</taxon>
        <taxon>Pseudomonadati</taxon>
        <taxon>Pseudomonadota</taxon>
        <taxon>Alphaproteobacteria</taxon>
        <taxon>Hyphomicrobiales</taxon>
        <taxon>Stappiaceae</taxon>
        <taxon>Roseibium</taxon>
    </lineage>
</organism>
<feature type="domain" description="HTH gntR-type" evidence="4">
    <location>
        <begin position="12"/>
        <end position="79"/>
    </location>
</feature>